<organism evidence="11 12">
    <name type="scientific">Elysia marginata</name>
    <dbReference type="NCBI Taxonomy" id="1093978"/>
    <lineage>
        <taxon>Eukaryota</taxon>
        <taxon>Metazoa</taxon>
        <taxon>Spiralia</taxon>
        <taxon>Lophotrochozoa</taxon>
        <taxon>Mollusca</taxon>
        <taxon>Gastropoda</taxon>
        <taxon>Heterobranchia</taxon>
        <taxon>Euthyneura</taxon>
        <taxon>Panpulmonata</taxon>
        <taxon>Sacoglossa</taxon>
        <taxon>Placobranchoidea</taxon>
        <taxon>Plakobranchidae</taxon>
        <taxon>Elysia</taxon>
    </lineage>
</organism>
<keyword evidence="3" id="KW-0812">Transmembrane</keyword>
<evidence type="ECO:0000256" key="7">
    <source>
        <dbReference type="ARBA" id="ARBA00023170"/>
    </source>
</evidence>
<protein>
    <submittedName>
        <fullName evidence="11">TonB-linked outer membrane protein, SusC/RagA family</fullName>
    </submittedName>
</protein>
<dbReference type="GO" id="GO:0044718">
    <property type="term" value="P:siderophore transmembrane transport"/>
    <property type="evidence" value="ECO:0007669"/>
    <property type="project" value="TreeGrafter"/>
</dbReference>
<dbReference type="InterPro" id="IPR039426">
    <property type="entry name" value="TonB-dep_rcpt-like"/>
</dbReference>
<dbReference type="SUPFAM" id="SSF56935">
    <property type="entry name" value="Porins"/>
    <property type="match status" value="1"/>
</dbReference>
<dbReference type="EMBL" id="BMAT01013746">
    <property type="protein sequence ID" value="GFS19291.1"/>
    <property type="molecule type" value="Genomic_DNA"/>
</dbReference>
<keyword evidence="7" id="KW-0675">Receptor</keyword>
<dbReference type="InterPro" id="IPR012910">
    <property type="entry name" value="Plug_dom"/>
</dbReference>
<evidence type="ECO:0000256" key="8">
    <source>
        <dbReference type="ARBA" id="ARBA00023237"/>
    </source>
</evidence>
<accession>A0AAV4JA68</accession>
<dbReference type="Gene3D" id="2.170.130.10">
    <property type="entry name" value="TonB-dependent receptor, plug domain"/>
    <property type="match status" value="1"/>
</dbReference>
<evidence type="ECO:0000256" key="1">
    <source>
        <dbReference type="ARBA" id="ARBA00004571"/>
    </source>
</evidence>
<dbReference type="Pfam" id="PF07715">
    <property type="entry name" value="Plug"/>
    <property type="match status" value="1"/>
</dbReference>
<comment type="subcellular location">
    <subcellularLocation>
        <location evidence="1">Cell outer membrane</location>
        <topology evidence="1">Multi-pass membrane protein</topology>
    </subcellularLocation>
</comment>
<keyword evidence="5" id="KW-0798">TonB box</keyword>
<dbReference type="Pfam" id="PF00593">
    <property type="entry name" value="TonB_dep_Rec_b-barrel"/>
    <property type="match status" value="1"/>
</dbReference>
<sequence length="1003" mass="109677">MATREIVVGERVSIIDVIMQDDLETLGEVVVTALGIKREKKALGYAVQQVGGDELNSVKSGNVVNQLSGKVAGVNIKRNTGIGSSTNVVIRGSSSLGSNQALFVVDGVPIVNRKSGIGGFDFGSTIQDINPEDIASIEVLKGAAASVLYGSQAANGVIMITTKKGELAERQGRKFKLSLNSSATVGFLDKSTFPKYQKKYGAGYGPEYEGNGKYWNLGDIDGDGNNDEYVVTSEDASYGAPFDGHNTYHWWSLYKDLDTYKKKGAWKYADNDPLAYFETPVTLSNSVILSGSGDMGTYRLSYTNYNESGASPNSTLEKNSVSFGSTFDFSDKLSATTSFRYNYQDLIGLNAIGYTDNDMTMFRQWFQTNVDLKQQKEAFEKTGKNLSWNPKNAEKAKNGVPPIYWDNLYFARYRNYSSMGRGRYLGNVALNYSIFKSNKTNVNALLRFATDTYSELQEKRLEKGSTKRGGFGPGHSGSGYVRGDIRSRVLNYDAIVNFDFVLAPKIGLTGLVGGTIRRQYLDRINTSTNGGLKFAGVFAFSNSVNPLSPSDESRVRTGRNSIYGNVSFDYDDFLFLELALRGDKSSTLPEKNATYVYPSVSTSFVFSDLLPHNPILTFGKLRINYAEVGGSAPFAYLKDIYSPFVGVGGGSLALSRTKREPNLKPERQTSLEAGLDLKLFDNKLGLDIGAYQTKTKDQIIATDVSTTSGFSKKVVNAGEIRNRGVELTLSANNIDIGPVKWSSSINWTLNRNKVLSLAKGLDTYQLGSFQGGVSVNARRGEPFGVIYGTDFVYLDGKKVVDPSTGKYKKTSNSDNVIGDQNPNWLAGFKNSFAYKKLNLDFLIDGRYGGDIFSLDMYYGLATGLYEETTFTNDLGKPVRNSLEDGGGFVNPGVNPNGRENIARLQAESFGSFGYKSLPHKAFVYDASYIKLREVSLGYDIPVKRFVGLSAAKLSIVGSNLIILYKNLPHADPEATSGAGNVQSYSVGTMPLFRQISLNLSLTF</sequence>
<keyword evidence="6" id="KW-0472">Membrane</keyword>
<evidence type="ECO:0000256" key="5">
    <source>
        <dbReference type="ARBA" id="ARBA00023077"/>
    </source>
</evidence>
<dbReference type="PANTHER" id="PTHR30069:SF29">
    <property type="entry name" value="HEMOGLOBIN AND HEMOGLOBIN-HAPTOGLOBIN-BINDING PROTEIN 1-RELATED"/>
    <property type="match status" value="1"/>
</dbReference>
<dbReference type="InterPro" id="IPR037066">
    <property type="entry name" value="Plug_dom_sf"/>
</dbReference>
<gene>
    <name evidence="11" type="ORF">ElyMa_006869500</name>
</gene>
<comment type="caution">
    <text evidence="11">The sequence shown here is derived from an EMBL/GenBank/DDBJ whole genome shotgun (WGS) entry which is preliminary data.</text>
</comment>
<feature type="domain" description="TonB-dependent receptor plug" evidence="10">
    <location>
        <begin position="41"/>
        <end position="157"/>
    </location>
</feature>
<dbReference type="PROSITE" id="PS52016">
    <property type="entry name" value="TONB_DEPENDENT_REC_3"/>
    <property type="match status" value="1"/>
</dbReference>
<proteinExistence type="predicted"/>
<name>A0AAV4JA68_9GAST</name>
<dbReference type="GO" id="GO:0015344">
    <property type="term" value="F:siderophore uptake transmembrane transporter activity"/>
    <property type="evidence" value="ECO:0007669"/>
    <property type="project" value="TreeGrafter"/>
</dbReference>
<dbReference type="PANTHER" id="PTHR30069">
    <property type="entry name" value="TONB-DEPENDENT OUTER MEMBRANE RECEPTOR"/>
    <property type="match status" value="1"/>
</dbReference>
<keyword evidence="8" id="KW-0998">Cell outer membrane</keyword>
<keyword evidence="2" id="KW-0813">Transport</keyword>
<keyword evidence="12" id="KW-1185">Reference proteome</keyword>
<reference evidence="11 12" key="1">
    <citation type="journal article" date="2021" name="Elife">
        <title>Chloroplast acquisition without the gene transfer in kleptoplastic sea slugs, Plakobranchus ocellatus.</title>
        <authorList>
            <person name="Maeda T."/>
            <person name="Takahashi S."/>
            <person name="Yoshida T."/>
            <person name="Shimamura S."/>
            <person name="Takaki Y."/>
            <person name="Nagai Y."/>
            <person name="Toyoda A."/>
            <person name="Suzuki Y."/>
            <person name="Arimoto A."/>
            <person name="Ishii H."/>
            <person name="Satoh N."/>
            <person name="Nishiyama T."/>
            <person name="Hasebe M."/>
            <person name="Maruyama T."/>
            <person name="Minagawa J."/>
            <person name="Obokata J."/>
            <person name="Shigenobu S."/>
        </authorList>
    </citation>
    <scope>NUCLEOTIDE SEQUENCE [LARGE SCALE GENOMIC DNA]</scope>
</reference>
<keyword evidence="4" id="KW-0732">Signal</keyword>
<dbReference type="Gene3D" id="2.40.170.20">
    <property type="entry name" value="TonB-dependent receptor, beta-barrel domain"/>
    <property type="match status" value="1"/>
</dbReference>
<feature type="domain" description="TonB-dependent receptor-like beta-barrel" evidence="9">
    <location>
        <begin position="402"/>
        <end position="748"/>
    </location>
</feature>
<evidence type="ECO:0000256" key="4">
    <source>
        <dbReference type="ARBA" id="ARBA00022729"/>
    </source>
</evidence>
<evidence type="ECO:0000256" key="3">
    <source>
        <dbReference type="ARBA" id="ARBA00022692"/>
    </source>
</evidence>
<evidence type="ECO:0000256" key="6">
    <source>
        <dbReference type="ARBA" id="ARBA00023136"/>
    </source>
</evidence>
<evidence type="ECO:0000313" key="12">
    <source>
        <dbReference type="Proteomes" id="UP000762676"/>
    </source>
</evidence>
<evidence type="ECO:0000313" key="11">
    <source>
        <dbReference type="EMBL" id="GFS19291.1"/>
    </source>
</evidence>
<evidence type="ECO:0000259" key="9">
    <source>
        <dbReference type="Pfam" id="PF00593"/>
    </source>
</evidence>
<dbReference type="NCBIfam" id="TIGR04057">
    <property type="entry name" value="SusC_RagA_signa"/>
    <property type="match status" value="1"/>
</dbReference>
<dbReference type="AlphaFoldDB" id="A0AAV4JA68"/>
<dbReference type="InterPro" id="IPR023997">
    <property type="entry name" value="TonB-dep_OMP_SusC/RagA_CS"/>
</dbReference>
<dbReference type="InterPro" id="IPR023996">
    <property type="entry name" value="TonB-dep_OMP_SusC/RagA"/>
</dbReference>
<dbReference type="NCBIfam" id="TIGR04056">
    <property type="entry name" value="OMP_RagA_SusC"/>
    <property type="match status" value="1"/>
</dbReference>
<evidence type="ECO:0000259" key="10">
    <source>
        <dbReference type="Pfam" id="PF07715"/>
    </source>
</evidence>
<evidence type="ECO:0000256" key="2">
    <source>
        <dbReference type="ARBA" id="ARBA00022448"/>
    </source>
</evidence>
<dbReference type="InterPro" id="IPR000531">
    <property type="entry name" value="Beta-barrel_TonB"/>
</dbReference>
<dbReference type="InterPro" id="IPR036942">
    <property type="entry name" value="Beta-barrel_TonB_sf"/>
</dbReference>
<dbReference type="Proteomes" id="UP000762676">
    <property type="component" value="Unassembled WGS sequence"/>
</dbReference>